<gene>
    <name evidence="1" type="ORF">HPB50_018437</name>
</gene>
<reference evidence="1" key="1">
    <citation type="submission" date="2020-05" db="EMBL/GenBank/DDBJ databases">
        <title>Large-scale comparative analyses of tick genomes elucidate their genetic diversity and vector capacities.</title>
        <authorList>
            <person name="Jia N."/>
            <person name="Wang J."/>
            <person name="Shi W."/>
            <person name="Du L."/>
            <person name="Sun Y."/>
            <person name="Zhan W."/>
            <person name="Jiang J."/>
            <person name="Wang Q."/>
            <person name="Zhang B."/>
            <person name="Ji P."/>
            <person name="Sakyi L.B."/>
            <person name="Cui X."/>
            <person name="Yuan T."/>
            <person name="Jiang B."/>
            <person name="Yang W."/>
            <person name="Lam T.T.-Y."/>
            <person name="Chang Q."/>
            <person name="Ding S."/>
            <person name="Wang X."/>
            <person name="Zhu J."/>
            <person name="Ruan X."/>
            <person name="Zhao L."/>
            <person name="Wei J."/>
            <person name="Que T."/>
            <person name="Du C."/>
            <person name="Cheng J."/>
            <person name="Dai P."/>
            <person name="Han X."/>
            <person name="Huang E."/>
            <person name="Gao Y."/>
            <person name="Liu J."/>
            <person name="Shao H."/>
            <person name="Ye R."/>
            <person name="Li L."/>
            <person name="Wei W."/>
            <person name="Wang X."/>
            <person name="Wang C."/>
            <person name="Yang T."/>
            <person name="Huo Q."/>
            <person name="Li W."/>
            <person name="Guo W."/>
            <person name="Chen H."/>
            <person name="Zhou L."/>
            <person name="Ni X."/>
            <person name="Tian J."/>
            <person name="Zhou Y."/>
            <person name="Sheng Y."/>
            <person name="Liu T."/>
            <person name="Pan Y."/>
            <person name="Xia L."/>
            <person name="Li J."/>
            <person name="Zhao F."/>
            <person name="Cao W."/>
        </authorList>
    </citation>
    <scope>NUCLEOTIDE SEQUENCE</scope>
    <source>
        <strain evidence="1">Hyas-2018</strain>
    </source>
</reference>
<proteinExistence type="predicted"/>
<dbReference type="Proteomes" id="UP000821845">
    <property type="component" value="Chromosome 6"/>
</dbReference>
<keyword evidence="2" id="KW-1185">Reference proteome</keyword>
<evidence type="ECO:0000313" key="1">
    <source>
        <dbReference type="EMBL" id="KAH6928678.1"/>
    </source>
</evidence>
<name>A0ACB7S1B1_HYAAI</name>
<comment type="caution">
    <text evidence="1">The sequence shown here is derived from an EMBL/GenBank/DDBJ whole genome shotgun (WGS) entry which is preliminary data.</text>
</comment>
<accession>A0ACB7S1B1</accession>
<evidence type="ECO:0000313" key="2">
    <source>
        <dbReference type="Proteomes" id="UP000821845"/>
    </source>
</evidence>
<protein>
    <submittedName>
        <fullName evidence="1">Uncharacterized protein</fullName>
    </submittedName>
</protein>
<organism evidence="1 2">
    <name type="scientific">Hyalomma asiaticum</name>
    <name type="common">Tick</name>
    <dbReference type="NCBI Taxonomy" id="266040"/>
    <lineage>
        <taxon>Eukaryota</taxon>
        <taxon>Metazoa</taxon>
        <taxon>Ecdysozoa</taxon>
        <taxon>Arthropoda</taxon>
        <taxon>Chelicerata</taxon>
        <taxon>Arachnida</taxon>
        <taxon>Acari</taxon>
        <taxon>Parasitiformes</taxon>
        <taxon>Ixodida</taxon>
        <taxon>Ixodoidea</taxon>
        <taxon>Ixodidae</taxon>
        <taxon>Hyalomminae</taxon>
        <taxon>Hyalomma</taxon>
    </lineage>
</organism>
<dbReference type="EMBL" id="CM023486">
    <property type="protein sequence ID" value="KAH6928678.1"/>
    <property type="molecule type" value="Genomic_DNA"/>
</dbReference>
<sequence>MSRRQIYTAEFKRQVILFFENSSNCAAQHEFDVNEKLIRGWWKQRDRLFACNGQRRAFRGPATGRHDALEKELRLHVEGECAKGFPVSCENIQMKAQQLAQRDRIDRPRGGAASCDRVGLSQNILDAFFNSVGAMMSEVKDVELRMAFFEQKGRLVSPADLSNEIKSHYISQVVQQCYVLILGLDVLGNPYGLVKDFTKGFGDFFYEPIVDAR</sequence>